<dbReference type="AlphaFoldDB" id="A0A6H1ZKN5"/>
<sequence length="187" mass="20070">MAITEELARWNKYKGDILDRSKALGSAALQTVNRYGARPFIGGFNTAITEYGDGLPAFSTAHTRPDGGTNESNASNAGITLTEANLETALIAMRQQKSGTGKILGIGYNENLVLMVPNALDKEAKIITGSTKRSGTSNNDLNIIGSLYCKIVKKLLKLRENLIKTIRSQAQKWEGSETIIGAPISIG</sequence>
<dbReference type="EMBL" id="MT144070">
    <property type="protein sequence ID" value="QJA48088.1"/>
    <property type="molecule type" value="Genomic_DNA"/>
</dbReference>
<gene>
    <name evidence="2" type="ORF">TM448A00831_0019</name>
    <name evidence="3" type="ORF">TM448B00682_0006</name>
</gene>
<dbReference type="EMBL" id="MT144647">
    <property type="protein sequence ID" value="QJH96312.1"/>
    <property type="molecule type" value="Genomic_DNA"/>
</dbReference>
<evidence type="ECO:0000313" key="2">
    <source>
        <dbReference type="EMBL" id="QJA48088.1"/>
    </source>
</evidence>
<name>A0A6H1ZKN5_9ZZZZ</name>
<evidence type="ECO:0000259" key="1">
    <source>
        <dbReference type="Pfam" id="PF10124"/>
    </source>
</evidence>
<dbReference type="Pfam" id="PF10124">
    <property type="entry name" value="Mu-like_gpT"/>
    <property type="match status" value="1"/>
</dbReference>
<organism evidence="2">
    <name type="scientific">viral metagenome</name>
    <dbReference type="NCBI Taxonomy" id="1070528"/>
    <lineage>
        <taxon>unclassified sequences</taxon>
        <taxon>metagenomes</taxon>
        <taxon>organismal metagenomes</taxon>
    </lineage>
</organism>
<feature type="domain" description="Bacteriophage Mu GpT" evidence="1">
    <location>
        <begin position="80"/>
        <end position="139"/>
    </location>
</feature>
<reference evidence="2" key="1">
    <citation type="submission" date="2020-03" db="EMBL/GenBank/DDBJ databases">
        <title>The deep terrestrial virosphere.</title>
        <authorList>
            <person name="Holmfeldt K."/>
            <person name="Nilsson E."/>
            <person name="Simone D."/>
            <person name="Lopez-Fernandez M."/>
            <person name="Wu X."/>
            <person name="de Brujin I."/>
            <person name="Lundin D."/>
            <person name="Andersson A."/>
            <person name="Bertilsson S."/>
            <person name="Dopson M."/>
        </authorList>
    </citation>
    <scope>NUCLEOTIDE SEQUENCE</scope>
    <source>
        <strain evidence="2">TM448A00831</strain>
        <strain evidence="3">TM448B00682</strain>
    </source>
</reference>
<proteinExistence type="predicted"/>
<evidence type="ECO:0000313" key="3">
    <source>
        <dbReference type="EMBL" id="QJH96312.1"/>
    </source>
</evidence>
<dbReference type="InterPro" id="IPR018774">
    <property type="entry name" value="Phage_Mu_GpT"/>
</dbReference>
<accession>A0A6H1ZKN5</accession>
<protein>
    <submittedName>
        <fullName evidence="2">Putative capsid protein</fullName>
    </submittedName>
</protein>